<evidence type="ECO:0000259" key="3">
    <source>
        <dbReference type="Pfam" id="PF12331"/>
    </source>
</evidence>
<proteinExistence type="predicted"/>
<keyword evidence="1" id="KW-0175">Coiled coil</keyword>
<feature type="region of interest" description="Disordered" evidence="2">
    <location>
        <begin position="25"/>
        <end position="201"/>
    </location>
</feature>
<evidence type="ECO:0000256" key="2">
    <source>
        <dbReference type="SAM" id="MobiDB-lite"/>
    </source>
</evidence>
<evidence type="ECO:0000259" key="4">
    <source>
        <dbReference type="Pfam" id="PF21046"/>
    </source>
</evidence>
<feature type="domain" description="Rad26-like helical repeats" evidence="3">
    <location>
        <begin position="507"/>
        <end position="727"/>
    </location>
</feature>
<protein>
    <recommendedName>
        <fullName evidence="8">DNA repair protein Rad26</fullName>
    </recommendedName>
</protein>
<dbReference type="Pfam" id="PF12331">
    <property type="entry name" value="Rad26-like_helical_rpts"/>
    <property type="match status" value="1"/>
</dbReference>
<dbReference type="InterPro" id="IPR048380">
    <property type="entry name" value="Rad26-like_N"/>
</dbReference>
<dbReference type="EMBL" id="RYZI01000660">
    <property type="protein sequence ID" value="RWA03957.1"/>
    <property type="molecule type" value="Genomic_DNA"/>
</dbReference>
<dbReference type="Proteomes" id="UP000286045">
    <property type="component" value="Unassembled WGS sequence"/>
</dbReference>
<evidence type="ECO:0000256" key="1">
    <source>
        <dbReference type="SAM" id="Coils"/>
    </source>
</evidence>
<evidence type="ECO:0008006" key="8">
    <source>
        <dbReference type="Google" id="ProtNLM"/>
    </source>
</evidence>
<evidence type="ECO:0000313" key="7">
    <source>
        <dbReference type="Proteomes" id="UP000286045"/>
    </source>
</evidence>
<feature type="compositionally biased region" description="Polar residues" evidence="2">
    <location>
        <begin position="182"/>
        <end position="199"/>
    </location>
</feature>
<feature type="domain" description="Rad26-like C-terminal" evidence="4">
    <location>
        <begin position="737"/>
        <end position="794"/>
    </location>
</feature>
<name>A0A439CP75_9PEZI</name>
<evidence type="ECO:0000313" key="6">
    <source>
        <dbReference type="EMBL" id="RWA03957.1"/>
    </source>
</evidence>
<evidence type="ECO:0000259" key="5">
    <source>
        <dbReference type="Pfam" id="PF21048"/>
    </source>
</evidence>
<gene>
    <name evidence="6" type="ORF">EKO27_g11149</name>
</gene>
<dbReference type="Pfam" id="PF21048">
    <property type="entry name" value="Rad26-like_N"/>
    <property type="match status" value="1"/>
</dbReference>
<dbReference type="InterPro" id="IPR048379">
    <property type="entry name" value="Rad26-like_C"/>
</dbReference>
<feature type="coiled-coil region" evidence="1">
    <location>
        <begin position="228"/>
        <end position="273"/>
    </location>
</feature>
<comment type="caution">
    <text evidence="6">The sequence shown here is derived from an EMBL/GenBank/DDBJ whole genome shotgun (WGS) entry which is preliminary data.</text>
</comment>
<dbReference type="InterPro" id="IPR022093">
    <property type="entry name" value="Rad26-like_helical"/>
</dbReference>
<feature type="domain" description="Rad26-like N-terminal" evidence="5">
    <location>
        <begin position="401"/>
        <end position="448"/>
    </location>
</feature>
<dbReference type="AlphaFoldDB" id="A0A439CP75"/>
<reference evidence="6 7" key="1">
    <citation type="submission" date="2018-12" db="EMBL/GenBank/DDBJ databases">
        <title>Draft genome sequence of Xylaria grammica IHI A82.</title>
        <authorList>
            <person name="Buettner E."/>
            <person name="Kellner H."/>
        </authorList>
    </citation>
    <scope>NUCLEOTIDE SEQUENCE [LARGE SCALE GENOMIC DNA]</scope>
    <source>
        <strain evidence="6 7">IHI A82</strain>
    </source>
</reference>
<accession>A0A439CP75</accession>
<feature type="compositionally biased region" description="Pro residues" evidence="2">
    <location>
        <begin position="170"/>
        <end position="180"/>
    </location>
</feature>
<dbReference type="Pfam" id="PF21046">
    <property type="entry name" value="Rad26-like_C"/>
    <property type="match status" value="1"/>
</dbReference>
<feature type="compositionally biased region" description="Acidic residues" evidence="2">
    <location>
        <begin position="57"/>
        <end position="70"/>
    </location>
</feature>
<feature type="region of interest" description="Disordered" evidence="2">
    <location>
        <begin position="317"/>
        <end position="361"/>
    </location>
</feature>
<organism evidence="6 7">
    <name type="scientific">Xylaria grammica</name>
    <dbReference type="NCBI Taxonomy" id="363999"/>
    <lineage>
        <taxon>Eukaryota</taxon>
        <taxon>Fungi</taxon>
        <taxon>Dikarya</taxon>
        <taxon>Ascomycota</taxon>
        <taxon>Pezizomycotina</taxon>
        <taxon>Sordariomycetes</taxon>
        <taxon>Xylariomycetidae</taxon>
        <taxon>Xylariales</taxon>
        <taxon>Xylariaceae</taxon>
        <taxon>Xylaria</taxon>
    </lineage>
</organism>
<feature type="compositionally biased region" description="Low complexity" evidence="2">
    <location>
        <begin position="71"/>
        <end position="80"/>
    </location>
</feature>
<keyword evidence="7" id="KW-1185">Reference proteome</keyword>
<dbReference type="STRING" id="363999.A0A439CP75"/>
<sequence length="796" mass="87386">MDDFSDDDFDALNANALQELENSAIQFTQAQKTYEHRQPPPPSALQQPPDTSYGHDFEDDDLDDLDDLDDAVVVVQDALQPAPPTTTLDRPAQLPSRILPQQHHPRHQQQQQRETWRPVPVPVPASRLRPQPVNSISRQPSGPARPAPVGPRASQQIPHRGQALAHGQIPRPPAVLPRPAPSIQSRYQPSQAQRQTGPSSHDIAALQAQILDLKSKLTTKDGEISIVRKRLEKSREDHERELQIIKTQTAEQLAKQERAVEAARAAQESAATELEFTRRDLREEVVRAKRHDGPGTPRKNAIAKAWGVSDGFEDVEMAGSPTKGKRGKNVGPVAGSVVEPPSKLLRTPTKSKRKRPAADSPVMALETHSDDVVMLDDVRADGVAVLGPMSLSPQRNVPFDYLKVILNHSAAHGRPPTLEYLSRFKLPSRPNESLASILLTKLSTAVDPSDPTQLPIQFCLEVIRLWDGCRKEACLAPIAELVSLVSFTLQLQTVALAPYIAPSLLPVAMDACYEVAIPRFNNPVPGDPTDEEFIKLRDNIDTSKILSLLYLTALGCATSEPVGGSISSPAVDFWNQVHIQFVLMLLNRKQPTEDFVATLRLLGTSVFPESVGPINPDKPPEVVAQLLIDRISAHLTEAPRWDVDEMRIRDVRLAALQTLLAFARSQLGLMQLAKHDWIIPRLVTLLACCIEELYDGDMQYSSPGGNGATDGLQRLVAHTMLLLHMIITTPLGGNLVDVSAKLSKTTGGAQKYLLSLSRLNFADDLVSEDTAELAHELLELAVTSEAGEELGEFFNS</sequence>